<organism evidence="10 11">
    <name type="scientific">Enterocloster alcoholdehydrogenati</name>
    <dbReference type="NCBI Taxonomy" id="2547410"/>
    <lineage>
        <taxon>Bacteria</taxon>
        <taxon>Bacillati</taxon>
        <taxon>Bacillota</taxon>
        <taxon>Clostridia</taxon>
        <taxon>Lachnospirales</taxon>
        <taxon>Lachnospiraceae</taxon>
        <taxon>Enterocloster</taxon>
    </lineage>
</organism>
<keyword evidence="6" id="KW-0449">Lipoprotein</keyword>
<protein>
    <submittedName>
        <fullName evidence="10">BMP family ABC transporter substrate-binding protein</fullName>
    </submittedName>
</protein>
<evidence type="ECO:0000256" key="1">
    <source>
        <dbReference type="ARBA" id="ARBA00004193"/>
    </source>
</evidence>
<dbReference type="CDD" id="cd06354">
    <property type="entry name" value="PBP1_PrnA-like"/>
    <property type="match status" value="1"/>
</dbReference>
<feature type="chain" id="PRO_5046612099" evidence="8">
    <location>
        <begin position="23"/>
        <end position="373"/>
    </location>
</feature>
<evidence type="ECO:0000256" key="8">
    <source>
        <dbReference type="SAM" id="SignalP"/>
    </source>
</evidence>
<evidence type="ECO:0000313" key="11">
    <source>
        <dbReference type="Proteomes" id="UP001600894"/>
    </source>
</evidence>
<dbReference type="Gene3D" id="3.40.50.2300">
    <property type="match status" value="2"/>
</dbReference>
<feature type="compositionally biased region" description="Polar residues" evidence="7">
    <location>
        <begin position="24"/>
        <end position="37"/>
    </location>
</feature>
<dbReference type="EMBL" id="BAABXL010000001">
    <property type="protein sequence ID" value="GAA6268747.1"/>
    <property type="molecule type" value="Genomic_DNA"/>
</dbReference>
<comment type="subcellular location">
    <subcellularLocation>
        <location evidence="1">Cell membrane</location>
        <topology evidence="1">Lipid-anchor</topology>
    </subcellularLocation>
</comment>
<dbReference type="InterPro" id="IPR028082">
    <property type="entry name" value="Peripla_BP_I"/>
</dbReference>
<dbReference type="Pfam" id="PF02608">
    <property type="entry name" value="Bmp"/>
    <property type="match status" value="1"/>
</dbReference>
<name>A0ABQ0AXI3_9FIRM</name>
<dbReference type="PANTHER" id="PTHR34296:SF2">
    <property type="entry name" value="ABC TRANSPORTER GUANOSINE-BINDING PROTEIN NUPN"/>
    <property type="match status" value="1"/>
</dbReference>
<comment type="similarity">
    <text evidence="2">Belongs to the BMP lipoprotein family.</text>
</comment>
<evidence type="ECO:0000256" key="7">
    <source>
        <dbReference type="SAM" id="MobiDB-lite"/>
    </source>
</evidence>
<keyword evidence="11" id="KW-1185">Reference proteome</keyword>
<sequence>MKKKTVALMLAAAMAASLTACAGSGSSAESKTTTAADSSAKEESTKADDAEKTTDAAEKKDNSDLKIGLVTDVGGVNDGSFNQSSWEGLQKAAEDFGVEVNYLESSTDADYVPNIETFIDEDYDLIISVGYMLADATRQAAEANPDCNFAIIDDATIDLPNVTCLMFRQEQAAYLVGYVAGLMTKTNNIGFVIGMTNETMNLFGYGYCAGAIDANPDITIQQFNANSFADPATGKTNASTAITNGADIIFHAAGATGLGVIEACQEAGVYAIGVDRDQYNDAPGTVVTSAMKRVDNAVYDSVESLINGTLKGGVHTYDLAAGGVDIAPSQDLLPEDVKKAVEDVKKKIVAGEVTVPSSKEEFEAAYGDVYQLD</sequence>
<feature type="domain" description="ABC transporter substrate-binding protein PnrA-like" evidence="9">
    <location>
        <begin position="70"/>
        <end position="358"/>
    </location>
</feature>
<evidence type="ECO:0000256" key="5">
    <source>
        <dbReference type="ARBA" id="ARBA00023136"/>
    </source>
</evidence>
<dbReference type="Proteomes" id="UP001600894">
    <property type="component" value="Unassembled WGS sequence"/>
</dbReference>
<feature type="signal peptide" evidence="8">
    <location>
        <begin position="1"/>
        <end position="22"/>
    </location>
</feature>
<comment type="caution">
    <text evidence="10">The sequence shown here is derived from an EMBL/GenBank/DDBJ whole genome shotgun (WGS) entry which is preliminary data.</text>
</comment>
<keyword evidence="5" id="KW-0472">Membrane</keyword>
<gene>
    <name evidence="10" type="ORF">F130042H8_18070</name>
</gene>
<keyword evidence="3" id="KW-1003">Cell membrane</keyword>
<keyword evidence="4 8" id="KW-0732">Signal</keyword>
<accession>A0ABQ0AXI3</accession>
<evidence type="ECO:0000256" key="4">
    <source>
        <dbReference type="ARBA" id="ARBA00022729"/>
    </source>
</evidence>
<dbReference type="InterPro" id="IPR003760">
    <property type="entry name" value="PnrA-like"/>
</dbReference>
<dbReference type="PROSITE" id="PS51257">
    <property type="entry name" value="PROKAR_LIPOPROTEIN"/>
    <property type="match status" value="1"/>
</dbReference>
<dbReference type="PANTHER" id="PTHR34296">
    <property type="entry name" value="TRANSCRIPTIONAL ACTIVATOR PROTEIN MED"/>
    <property type="match status" value="1"/>
</dbReference>
<dbReference type="SUPFAM" id="SSF53822">
    <property type="entry name" value="Periplasmic binding protein-like I"/>
    <property type="match status" value="1"/>
</dbReference>
<evidence type="ECO:0000256" key="3">
    <source>
        <dbReference type="ARBA" id="ARBA00022475"/>
    </source>
</evidence>
<reference evidence="10 11" key="1">
    <citation type="submission" date="2024-04" db="EMBL/GenBank/DDBJ databases">
        <title>Defined microbial consortia suppress multidrug-resistant proinflammatory Enterobacteriaceae via ecological control.</title>
        <authorList>
            <person name="Furuichi M."/>
            <person name="Kawaguchi T."/>
            <person name="Pust M."/>
            <person name="Yasuma K."/>
            <person name="Plichta D."/>
            <person name="Hasegawa N."/>
            <person name="Ohya T."/>
            <person name="Bhattarai S."/>
            <person name="Sasajima S."/>
            <person name="Aoto Y."/>
            <person name="Tuganbaev T."/>
            <person name="Yaginuma M."/>
            <person name="Ueda M."/>
            <person name="Okahashi N."/>
            <person name="Amafuji K."/>
            <person name="Kiridooshi Y."/>
            <person name="Sugita K."/>
            <person name="Strazar M."/>
            <person name="Skelly A."/>
            <person name="Suda W."/>
            <person name="Hattori M."/>
            <person name="Nakamoto N."/>
            <person name="Caballero S."/>
            <person name="Norman J."/>
            <person name="Olle B."/>
            <person name="Tanoue T."/>
            <person name="Arita M."/>
            <person name="Bucci V."/>
            <person name="Atarashi K."/>
            <person name="Xavier R."/>
            <person name="Honda K."/>
        </authorList>
    </citation>
    <scope>NUCLEOTIDE SEQUENCE [LARGE SCALE GENOMIC DNA]</scope>
    <source>
        <strain evidence="11">f13</strain>
    </source>
</reference>
<feature type="region of interest" description="Disordered" evidence="7">
    <location>
        <begin position="22"/>
        <end position="59"/>
    </location>
</feature>
<evidence type="ECO:0000256" key="6">
    <source>
        <dbReference type="ARBA" id="ARBA00023288"/>
    </source>
</evidence>
<dbReference type="RefSeq" id="WP_390469731.1">
    <property type="nucleotide sequence ID" value="NZ_BAABXL010000001.1"/>
</dbReference>
<evidence type="ECO:0000259" key="9">
    <source>
        <dbReference type="Pfam" id="PF02608"/>
    </source>
</evidence>
<feature type="compositionally biased region" description="Basic and acidic residues" evidence="7">
    <location>
        <begin position="39"/>
        <end position="59"/>
    </location>
</feature>
<evidence type="ECO:0000313" key="10">
    <source>
        <dbReference type="EMBL" id="GAA6268747.1"/>
    </source>
</evidence>
<dbReference type="InterPro" id="IPR050957">
    <property type="entry name" value="BMP_lipoprotein"/>
</dbReference>
<evidence type="ECO:0000256" key="2">
    <source>
        <dbReference type="ARBA" id="ARBA00008610"/>
    </source>
</evidence>
<proteinExistence type="inferred from homology"/>